<name>A0A7W9U046_9BURK</name>
<proteinExistence type="inferred from homology"/>
<dbReference type="NCBIfam" id="TIGR00654">
    <property type="entry name" value="PhzF_family"/>
    <property type="match status" value="1"/>
</dbReference>
<dbReference type="Gene3D" id="3.10.310.10">
    <property type="entry name" value="Diaminopimelate Epimerase, Chain A, domain 1"/>
    <property type="match status" value="2"/>
</dbReference>
<reference evidence="3 4" key="1">
    <citation type="submission" date="2020-08" db="EMBL/GenBank/DDBJ databases">
        <title>Above-ground endophytic microbial communities from plants in different locations in the United States.</title>
        <authorList>
            <person name="Frank C."/>
        </authorList>
    </citation>
    <scope>NUCLEOTIDE SEQUENCE [LARGE SCALE GENOMIC DNA]</scope>
    <source>
        <strain evidence="3 4">WP4_2_2</strain>
    </source>
</reference>
<dbReference type="AlphaFoldDB" id="A0A7W9U046"/>
<dbReference type="PANTHER" id="PTHR13774:SF32">
    <property type="entry name" value="ANTISENSE-ENHANCING SEQUENCE 1"/>
    <property type="match status" value="1"/>
</dbReference>
<sequence>MTLRSVRFKQVDVFTSQPFKGNPLAVIFDADALDTAQMQAIARWTNLSETVFLLAPTDERADYRVRIFTTQGELPFAGHPTIGSAHAFLDSGRTPKTPGRLVQECGAGLIELAQQSAARAGDDGGIPAQWAFAAPPATVTPLPATQYEPLRAALRSDAIDFEAQPCGVDNGAPWIVVRLASAQDVLALDIDYEALAAVAASVGGQGLAAYGPHAANGPASFEVRCLMTGLGKGEDPVTGSANAAIALLLAQQNRRPGERYTVRQGTAMGRDGRISVNYDDAADKIWIGGAALTVVDGSIQIA</sequence>
<comment type="caution">
    <text evidence="3">The sequence shown here is derived from an EMBL/GenBank/DDBJ whole genome shotgun (WGS) entry which is preliminary data.</text>
</comment>
<dbReference type="Proteomes" id="UP000571554">
    <property type="component" value="Unassembled WGS sequence"/>
</dbReference>
<dbReference type="InterPro" id="IPR003719">
    <property type="entry name" value="Phenazine_PhzF-like"/>
</dbReference>
<gene>
    <name evidence="3" type="ORF">F4827_003691</name>
</gene>
<evidence type="ECO:0000313" key="4">
    <source>
        <dbReference type="Proteomes" id="UP000571554"/>
    </source>
</evidence>
<keyword evidence="4" id="KW-1185">Reference proteome</keyword>
<dbReference type="GO" id="GO:0016853">
    <property type="term" value="F:isomerase activity"/>
    <property type="evidence" value="ECO:0007669"/>
    <property type="project" value="TreeGrafter"/>
</dbReference>
<dbReference type="SUPFAM" id="SSF54506">
    <property type="entry name" value="Diaminopimelate epimerase-like"/>
    <property type="match status" value="1"/>
</dbReference>
<feature type="active site" evidence="2">
    <location>
        <position position="49"/>
    </location>
</feature>
<dbReference type="PIRSF" id="PIRSF016184">
    <property type="entry name" value="PhzC_PhzF"/>
    <property type="match status" value="1"/>
</dbReference>
<organism evidence="3 4">
    <name type="scientific">Paraburkholderia bannensis</name>
    <dbReference type="NCBI Taxonomy" id="765414"/>
    <lineage>
        <taxon>Bacteria</taxon>
        <taxon>Pseudomonadati</taxon>
        <taxon>Pseudomonadota</taxon>
        <taxon>Betaproteobacteria</taxon>
        <taxon>Burkholderiales</taxon>
        <taxon>Burkholderiaceae</taxon>
        <taxon>Paraburkholderia</taxon>
    </lineage>
</organism>
<dbReference type="PANTHER" id="PTHR13774">
    <property type="entry name" value="PHENAZINE BIOSYNTHESIS PROTEIN"/>
    <property type="match status" value="1"/>
</dbReference>
<accession>A0A7W9U046</accession>
<evidence type="ECO:0000313" key="3">
    <source>
        <dbReference type="EMBL" id="MBB6103836.1"/>
    </source>
</evidence>
<dbReference type="GO" id="GO:0005737">
    <property type="term" value="C:cytoplasm"/>
    <property type="evidence" value="ECO:0007669"/>
    <property type="project" value="TreeGrafter"/>
</dbReference>
<evidence type="ECO:0000256" key="1">
    <source>
        <dbReference type="ARBA" id="ARBA00008270"/>
    </source>
</evidence>
<dbReference type="Pfam" id="PF02567">
    <property type="entry name" value="PhzC-PhzF"/>
    <property type="match status" value="1"/>
</dbReference>
<protein>
    <submittedName>
        <fullName evidence="3">PhzF family phenazine biosynthesis protein</fullName>
    </submittedName>
</protein>
<evidence type="ECO:0000256" key="2">
    <source>
        <dbReference type="PIRSR" id="PIRSR016184-1"/>
    </source>
</evidence>
<dbReference type="RefSeq" id="WP_183725552.1">
    <property type="nucleotide sequence ID" value="NZ_JACHBW010000010.1"/>
</dbReference>
<comment type="similarity">
    <text evidence="1">Belongs to the PhzF family.</text>
</comment>
<dbReference type="EMBL" id="JACHBW010000010">
    <property type="protein sequence ID" value="MBB6103836.1"/>
    <property type="molecule type" value="Genomic_DNA"/>
</dbReference>